<organism evidence="1 2">
    <name type="scientific">Tanacetum coccineum</name>
    <dbReference type="NCBI Taxonomy" id="301880"/>
    <lineage>
        <taxon>Eukaryota</taxon>
        <taxon>Viridiplantae</taxon>
        <taxon>Streptophyta</taxon>
        <taxon>Embryophyta</taxon>
        <taxon>Tracheophyta</taxon>
        <taxon>Spermatophyta</taxon>
        <taxon>Magnoliopsida</taxon>
        <taxon>eudicotyledons</taxon>
        <taxon>Gunneridae</taxon>
        <taxon>Pentapetalae</taxon>
        <taxon>asterids</taxon>
        <taxon>campanulids</taxon>
        <taxon>Asterales</taxon>
        <taxon>Asteraceae</taxon>
        <taxon>Asteroideae</taxon>
        <taxon>Anthemideae</taxon>
        <taxon>Anthemidinae</taxon>
        <taxon>Tanacetum</taxon>
    </lineage>
</organism>
<name>A0ABQ5FJN3_9ASTR</name>
<keyword evidence="2" id="KW-1185">Reference proteome</keyword>
<dbReference type="EMBL" id="BQNB010017431">
    <property type="protein sequence ID" value="GJT63108.1"/>
    <property type="molecule type" value="Genomic_DNA"/>
</dbReference>
<evidence type="ECO:0000313" key="1">
    <source>
        <dbReference type="EMBL" id="GJT63108.1"/>
    </source>
</evidence>
<gene>
    <name evidence="1" type="ORF">Tco_1006641</name>
</gene>
<reference evidence="1" key="1">
    <citation type="journal article" date="2022" name="Int. J. Mol. Sci.">
        <title>Draft Genome of Tanacetum Coccineum: Genomic Comparison of Closely Related Tanacetum-Family Plants.</title>
        <authorList>
            <person name="Yamashiro T."/>
            <person name="Shiraishi A."/>
            <person name="Nakayama K."/>
            <person name="Satake H."/>
        </authorList>
    </citation>
    <scope>NUCLEOTIDE SEQUENCE</scope>
</reference>
<dbReference type="Proteomes" id="UP001151760">
    <property type="component" value="Unassembled WGS sequence"/>
</dbReference>
<sequence>MSQRFGRLIGSYRYMLEGVFGHGVKIDAFEQEYGVIKMVGLMIVSDAYHGCFHVFVTVRIGAAVGSICYLHAGNMVFGSPSCGKCSLCSLDLPDGRPFNVELKRHSNAINIAERLGLPNIVVGNARELNGTASAEINEELHRNLVVSECRIRVHATSQRYIKIQEISEGGRVARSLLHKKVRQSRASPVLVSKADDSLLQPKMASFSSQSTPKESDAALVSETNVKNHERSSKVVKVGDLVHVSKFNKNEAGLKVDFLKKRYWFNSGI</sequence>
<accession>A0ABQ5FJN3</accession>
<dbReference type="PANTHER" id="PTHR48466:SF2">
    <property type="entry name" value="OS10G0509000 PROTEIN"/>
    <property type="match status" value="1"/>
</dbReference>
<reference evidence="1" key="2">
    <citation type="submission" date="2022-01" db="EMBL/GenBank/DDBJ databases">
        <authorList>
            <person name="Yamashiro T."/>
            <person name="Shiraishi A."/>
            <person name="Satake H."/>
            <person name="Nakayama K."/>
        </authorList>
    </citation>
    <scope>NUCLEOTIDE SEQUENCE</scope>
</reference>
<proteinExistence type="predicted"/>
<comment type="caution">
    <text evidence="1">The sequence shown here is derived from an EMBL/GenBank/DDBJ whole genome shotgun (WGS) entry which is preliminary data.</text>
</comment>
<dbReference type="InterPro" id="IPR045076">
    <property type="entry name" value="MutS"/>
</dbReference>
<protein>
    <submittedName>
        <fullName evidence="1">Uncharacterized protein</fullName>
    </submittedName>
</protein>
<dbReference type="PANTHER" id="PTHR48466">
    <property type="entry name" value="OS10G0509000 PROTEIN-RELATED"/>
    <property type="match status" value="1"/>
</dbReference>
<evidence type="ECO:0000313" key="2">
    <source>
        <dbReference type="Proteomes" id="UP001151760"/>
    </source>
</evidence>